<protein>
    <recommendedName>
        <fullName evidence="2">Altered inheritance of mitochondria protein 6</fullName>
    </recommendedName>
</protein>
<evidence type="ECO:0000256" key="2">
    <source>
        <dbReference type="ARBA" id="ARBA00014286"/>
    </source>
</evidence>
<gene>
    <name evidence="4" type="ORF">B0J12DRAFT_214435</name>
</gene>
<evidence type="ECO:0000256" key="3">
    <source>
        <dbReference type="SAM" id="Phobius"/>
    </source>
</evidence>
<sequence>MSPLQPISFYMRRLGSQESQVSHELSLDSDSSVTVSRAKRRRRAAKSIFLLLATTAFGAIIWLGIAYVKIRSLLQASPPSNEYSAISALWRSPDDAASLINYHSSPGGIADVSPLPCHSHNDYWRKVPLFDAISYGCVSVEADIWLSDSSDFPDRQISFDGGPPETVRSIELQVGHARDALTPDRTLDSLYLGPLFHLLYERTSPDDGSTLGIFGPAPSTTLVLLIDFKPSRDVRAVWRALQLSLSVFRKFGWLTRWDRERNERVAGPLTIVASGDAPFDEIVASPHADVFFDAPLGELATDNRYNASNSYYASGSLGGLVGKLGLGQSLSGAQVEKLTSVVRAVRERGLVARVWGTPKWPVATRNKVWEQLVEAGVGVLNVDEFGTATRKDWRLCNIAGVELCP</sequence>
<comment type="similarity">
    <text evidence="1">Belongs to the AIM6 family.</text>
</comment>
<keyword evidence="3" id="KW-0812">Transmembrane</keyword>
<accession>A0ABQ8G2K8</accession>
<feature type="transmembrane region" description="Helical" evidence="3">
    <location>
        <begin position="47"/>
        <end position="68"/>
    </location>
</feature>
<dbReference type="Proteomes" id="UP000774617">
    <property type="component" value="Unassembled WGS sequence"/>
</dbReference>
<keyword evidence="3" id="KW-1133">Transmembrane helix</keyword>
<dbReference type="EMBL" id="JAGTJR010000027">
    <property type="protein sequence ID" value="KAH7042144.1"/>
    <property type="molecule type" value="Genomic_DNA"/>
</dbReference>
<dbReference type="InterPro" id="IPR051236">
    <property type="entry name" value="HAT_RTT109-like"/>
</dbReference>
<keyword evidence="5" id="KW-1185">Reference proteome</keyword>
<evidence type="ECO:0000313" key="4">
    <source>
        <dbReference type="EMBL" id="KAH7042144.1"/>
    </source>
</evidence>
<dbReference type="InterPro" id="IPR017946">
    <property type="entry name" value="PLC-like_Pdiesterase_TIM-brl"/>
</dbReference>
<dbReference type="PANTHER" id="PTHR31571:SF1">
    <property type="entry name" value="ALTERED INHERITANCE OF MITOCHONDRIA PROTEIN 6"/>
    <property type="match status" value="1"/>
</dbReference>
<evidence type="ECO:0000313" key="5">
    <source>
        <dbReference type="Proteomes" id="UP000774617"/>
    </source>
</evidence>
<organism evidence="4 5">
    <name type="scientific">Macrophomina phaseolina</name>
    <dbReference type="NCBI Taxonomy" id="35725"/>
    <lineage>
        <taxon>Eukaryota</taxon>
        <taxon>Fungi</taxon>
        <taxon>Dikarya</taxon>
        <taxon>Ascomycota</taxon>
        <taxon>Pezizomycotina</taxon>
        <taxon>Dothideomycetes</taxon>
        <taxon>Dothideomycetes incertae sedis</taxon>
        <taxon>Botryosphaeriales</taxon>
        <taxon>Botryosphaeriaceae</taxon>
        <taxon>Macrophomina</taxon>
    </lineage>
</organism>
<name>A0ABQ8G2K8_9PEZI</name>
<reference evidence="4 5" key="1">
    <citation type="journal article" date="2021" name="Nat. Commun.">
        <title>Genetic determinants of endophytism in the Arabidopsis root mycobiome.</title>
        <authorList>
            <person name="Mesny F."/>
            <person name="Miyauchi S."/>
            <person name="Thiergart T."/>
            <person name="Pickel B."/>
            <person name="Atanasova L."/>
            <person name="Karlsson M."/>
            <person name="Huettel B."/>
            <person name="Barry K.W."/>
            <person name="Haridas S."/>
            <person name="Chen C."/>
            <person name="Bauer D."/>
            <person name="Andreopoulos W."/>
            <person name="Pangilinan J."/>
            <person name="LaButti K."/>
            <person name="Riley R."/>
            <person name="Lipzen A."/>
            <person name="Clum A."/>
            <person name="Drula E."/>
            <person name="Henrissat B."/>
            <person name="Kohler A."/>
            <person name="Grigoriev I.V."/>
            <person name="Martin F.M."/>
            <person name="Hacquard S."/>
        </authorList>
    </citation>
    <scope>NUCLEOTIDE SEQUENCE [LARGE SCALE GENOMIC DNA]</scope>
    <source>
        <strain evidence="4 5">MPI-SDFR-AT-0080</strain>
    </source>
</reference>
<proteinExistence type="inferred from homology"/>
<evidence type="ECO:0000256" key="1">
    <source>
        <dbReference type="ARBA" id="ARBA00008858"/>
    </source>
</evidence>
<dbReference type="PANTHER" id="PTHR31571">
    <property type="entry name" value="ALTERED INHERITANCE OF MITOCHONDRIA PROTEIN 6"/>
    <property type="match status" value="1"/>
</dbReference>
<keyword evidence="3" id="KW-0472">Membrane</keyword>
<comment type="caution">
    <text evidence="4">The sequence shown here is derived from an EMBL/GenBank/DDBJ whole genome shotgun (WGS) entry which is preliminary data.</text>
</comment>
<dbReference type="SUPFAM" id="SSF51695">
    <property type="entry name" value="PLC-like phosphodiesterases"/>
    <property type="match status" value="1"/>
</dbReference>